<dbReference type="SUPFAM" id="SSF51445">
    <property type="entry name" value="(Trans)glycosidases"/>
    <property type="match status" value="1"/>
</dbReference>
<dbReference type="Gene3D" id="3.20.20.80">
    <property type="entry name" value="Glycosidases"/>
    <property type="match status" value="1"/>
</dbReference>
<comment type="caution">
    <text evidence="1">The sequence shown here is derived from an EMBL/GenBank/DDBJ whole genome shotgun (WGS) entry which is preliminary data.</text>
</comment>
<accession>A0A9P9ER83</accession>
<dbReference type="Proteomes" id="UP000738349">
    <property type="component" value="Unassembled WGS sequence"/>
</dbReference>
<proteinExistence type="predicted"/>
<dbReference type="OrthoDB" id="2012278at2759"/>
<dbReference type="PANTHER" id="PTHR42767">
    <property type="entry name" value="ENDO-BETA-1,6-GALACTANASE"/>
    <property type="match status" value="1"/>
</dbReference>
<evidence type="ECO:0000313" key="2">
    <source>
        <dbReference type="Proteomes" id="UP000738349"/>
    </source>
</evidence>
<dbReference type="PANTHER" id="PTHR42767:SF1">
    <property type="entry name" value="ENDO-BETA-1,6-GALACTANASE-LIKE DOMAIN-CONTAINING PROTEIN"/>
    <property type="match status" value="1"/>
</dbReference>
<evidence type="ECO:0000313" key="1">
    <source>
        <dbReference type="EMBL" id="KAH7141768.1"/>
    </source>
</evidence>
<sequence>MIRLADYHMLYKLHRVHMGSQLLALQHRVLHYLERQRAEAIAISASDETSYDDAVATWGSIDSDAKAKVKRINVHCYQGGGGRRDLLYSLAKGAGKQLWNSEYGDSDGSGKNLYQNLILDFKWLHPTAWVYWQAVDISGWGLIVGDNDLKTLSSATQKYFVLAQSTRHIRPGMQILSASDSDSIAAYDAKNSKLVIVAANWGDAQYINFDLSKFKSPGKGGSLVPRWSTKTRGGEMYVNYGDTFLSGNRFWSWFESGTVQTFEVSNVSL</sequence>
<reference evidence="1" key="1">
    <citation type="journal article" date="2021" name="Nat. Commun.">
        <title>Genetic determinants of endophytism in the Arabidopsis root mycobiome.</title>
        <authorList>
            <person name="Mesny F."/>
            <person name="Miyauchi S."/>
            <person name="Thiergart T."/>
            <person name="Pickel B."/>
            <person name="Atanasova L."/>
            <person name="Karlsson M."/>
            <person name="Huettel B."/>
            <person name="Barry K.W."/>
            <person name="Haridas S."/>
            <person name="Chen C."/>
            <person name="Bauer D."/>
            <person name="Andreopoulos W."/>
            <person name="Pangilinan J."/>
            <person name="LaButti K."/>
            <person name="Riley R."/>
            <person name="Lipzen A."/>
            <person name="Clum A."/>
            <person name="Drula E."/>
            <person name="Henrissat B."/>
            <person name="Kohler A."/>
            <person name="Grigoriev I.V."/>
            <person name="Martin F.M."/>
            <person name="Hacquard S."/>
        </authorList>
    </citation>
    <scope>NUCLEOTIDE SEQUENCE</scope>
    <source>
        <strain evidence="1">MPI-CAGE-AT-0147</strain>
    </source>
</reference>
<gene>
    <name evidence="1" type="ORF">EDB81DRAFT_691255</name>
</gene>
<dbReference type="InterPro" id="IPR017853">
    <property type="entry name" value="GH"/>
</dbReference>
<protein>
    <submittedName>
        <fullName evidence="1">Uncharacterized protein</fullName>
    </submittedName>
</protein>
<dbReference type="InterPro" id="IPR039743">
    <property type="entry name" value="6GAL/EXGAL"/>
</dbReference>
<keyword evidence="2" id="KW-1185">Reference proteome</keyword>
<name>A0A9P9ER83_9HYPO</name>
<dbReference type="EMBL" id="JAGMUV010000010">
    <property type="protein sequence ID" value="KAH7141768.1"/>
    <property type="molecule type" value="Genomic_DNA"/>
</dbReference>
<dbReference type="GO" id="GO:0004553">
    <property type="term" value="F:hydrolase activity, hydrolyzing O-glycosyl compounds"/>
    <property type="evidence" value="ECO:0007669"/>
    <property type="project" value="InterPro"/>
</dbReference>
<dbReference type="AlphaFoldDB" id="A0A9P9ER83"/>
<organism evidence="1 2">
    <name type="scientific">Dactylonectria macrodidyma</name>
    <dbReference type="NCBI Taxonomy" id="307937"/>
    <lineage>
        <taxon>Eukaryota</taxon>
        <taxon>Fungi</taxon>
        <taxon>Dikarya</taxon>
        <taxon>Ascomycota</taxon>
        <taxon>Pezizomycotina</taxon>
        <taxon>Sordariomycetes</taxon>
        <taxon>Hypocreomycetidae</taxon>
        <taxon>Hypocreales</taxon>
        <taxon>Nectriaceae</taxon>
        <taxon>Dactylonectria</taxon>
    </lineage>
</organism>